<reference evidence="3" key="1">
    <citation type="submission" date="2016-10" db="EMBL/GenBank/DDBJ databases">
        <authorList>
            <person name="Varghese N."/>
            <person name="Submissions S."/>
        </authorList>
    </citation>
    <scope>NUCLEOTIDE SEQUENCE [LARGE SCALE GENOMIC DNA]</scope>
    <source>
        <strain evidence="3">DSM 21632</strain>
    </source>
</reference>
<protein>
    <recommendedName>
        <fullName evidence="4">Cytochrome C and Quinol oxidase polypeptide I</fullName>
    </recommendedName>
</protein>
<keyword evidence="3" id="KW-1185">Reference proteome</keyword>
<feature type="transmembrane region" description="Helical" evidence="1">
    <location>
        <begin position="7"/>
        <end position="25"/>
    </location>
</feature>
<evidence type="ECO:0008006" key="4">
    <source>
        <dbReference type="Google" id="ProtNLM"/>
    </source>
</evidence>
<keyword evidence="1" id="KW-1133">Transmembrane helix</keyword>
<dbReference type="OrthoDB" id="9808748at2"/>
<dbReference type="SUPFAM" id="SSF81442">
    <property type="entry name" value="Cytochrome c oxidase subunit I-like"/>
    <property type="match status" value="1"/>
</dbReference>
<dbReference type="InterPro" id="IPR036927">
    <property type="entry name" value="Cyt_c_oxase-like_su1_sf"/>
</dbReference>
<keyword evidence="1" id="KW-0812">Transmembrane</keyword>
<feature type="transmembrane region" description="Helical" evidence="1">
    <location>
        <begin position="94"/>
        <end position="117"/>
    </location>
</feature>
<evidence type="ECO:0000256" key="1">
    <source>
        <dbReference type="SAM" id="Phobius"/>
    </source>
</evidence>
<organism evidence="2 3">
    <name type="scientific">Alteribacillus persepolensis</name>
    <dbReference type="NCBI Taxonomy" id="568899"/>
    <lineage>
        <taxon>Bacteria</taxon>
        <taxon>Bacillati</taxon>
        <taxon>Bacillota</taxon>
        <taxon>Bacilli</taxon>
        <taxon>Bacillales</taxon>
        <taxon>Bacillaceae</taxon>
        <taxon>Alteribacillus</taxon>
    </lineage>
</organism>
<name>A0A1G7Z4C6_9BACI</name>
<dbReference type="RefSeq" id="WP_091270688.1">
    <property type="nucleotide sequence ID" value="NZ_FNDK01000001.1"/>
</dbReference>
<dbReference type="AlphaFoldDB" id="A0A1G7Z4C6"/>
<evidence type="ECO:0000313" key="2">
    <source>
        <dbReference type="EMBL" id="SDH03568.1"/>
    </source>
</evidence>
<feature type="transmembrane region" description="Helical" evidence="1">
    <location>
        <begin position="68"/>
        <end position="88"/>
    </location>
</feature>
<keyword evidence="1" id="KW-0472">Membrane</keyword>
<accession>A0A1G7Z4C6</accession>
<feature type="transmembrane region" description="Helical" evidence="1">
    <location>
        <begin position="37"/>
        <end position="56"/>
    </location>
</feature>
<dbReference type="STRING" id="568899.SAMN05192534_101398"/>
<gene>
    <name evidence="2" type="ORF">SAMN05192534_101398</name>
</gene>
<dbReference type="Proteomes" id="UP000199163">
    <property type="component" value="Unassembled WGS sequence"/>
</dbReference>
<evidence type="ECO:0000313" key="3">
    <source>
        <dbReference type="Proteomes" id="UP000199163"/>
    </source>
</evidence>
<proteinExistence type="predicted"/>
<dbReference type="EMBL" id="FNDK01000001">
    <property type="protein sequence ID" value="SDH03568.1"/>
    <property type="molecule type" value="Genomic_DNA"/>
</dbReference>
<dbReference type="Gene3D" id="1.20.210.10">
    <property type="entry name" value="Cytochrome c oxidase-like, subunit I domain"/>
    <property type="match status" value="1"/>
</dbReference>
<sequence length="128" mass="14483">MTARFMKIAVVYLFIGVCMGLYMGISQQFTFTTVHAHLHLLGWVSMALFGVIYYIYPTASRTRLATIHFWLHNIGVPLMQGTLFIMLWSESYALVSFTITGSVLIVLGALLFMINVFRHANRERSAAS</sequence>